<dbReference type="PANTHER" id="PTHR28144">
    <property type="entry name" value="ER MEMBRANE PROTEIN COMPLEX SUBUNIT 5"/>
    <property type="match status" value="1"/>
</dbReference>
<feature type="transmembrane region" description="Helical" evidence="6">
    <location>
        <begin position="43"/>
        <end position="61"/>
    </location>
</feature>
<evidence type="ECO:0000256" key="6">
    <source>
        <dbReference type="SAM" id="Phobius"/>
    </source>
</evidence>
<dbReference type="GO" id="GO:0072546">
    <property type="term" value="C:EMC complex"/>
    <property type="evidence" value="ECO:0007669"/>
    <property type="project" value="TreeGrafter"/>
</dbReference>
<dbReference type="GO" id="GO:0034975">
    <property type="term" value="P:protein folding in endoplasmic reticulum"/>
    <property type="evidence" value="ECO:0007669"/>
    <property type="project" value="TreeGrafter"/>
</dbReference>
<protein>
    <submittedName>
        <fullName evidence="7">Magnesium transporter</fullName>
    </submittedName>
</protein>
<dbReference type="AlphaFoldDB" id="A0A6A5QJS7"/>
<dbReference type="EMBL" id="ML979136">
    <property type="protein sequence ID" value="KAF1915090.1"/>
    <property type="molecule type" value="Genomic_DNA"/>
</dbReference>
<keyword evidence="8" id="KW-1185">Reference proteome</keyword>
<evidence type="ECO:0000256" key="5">
    <source>
        <dbReference type="ARBA" id="ARBA00023136"/>
    </source>
</evidence>
<organism evidence="7 8">
    <name type="scientific">Ampelomyces quisqualis</name>
    <name type="common">Powdery mildew agent</name>
    <dbReference type="NCBI Taxonomy" id="50730"/>
    <lineage>
        <taxon>Eukaryota</taxon>
        <taxon>Fungi</taxon>
        <taxon>Dikarya</taxon>
        <taxon>Ascomycota</taxon>
        <taxon>Pezizomycotina</taxon>
        <taxon>Dothideomycetes</taxon>
        <taxon>Pleosporomycetidae</taxon>
        <taxon>Pleosporales</taxon>
        <taxon>Pleosporineae</taxon>
        <taxon>Phaeosphaeriaceae</taxon>
        <taxon>Ampelomyces</taxon>
    </lineage>
</organism>
<proteinExistence type="inferred from homology"/>
<evidence type="ECO:0000313" key="7">
    <source>
        <dbReference type="EMBL" id="KAF1915090.1"/>
    </source>
</evidence>
<evidence type="ECO:0000256" key="4">
    <source>
        <dbReference type="ARBA" id="ARBA00022989"/>
    </source>
</evidence>
<keyword evidence="5 6" id="KW-0472">Membrane</keyword>
<dbReference type="PANTHER" id="PTHR28144:SF1">
    <property type="entry name" value="ER MEMBRANE PROTEIN COMPLEX SUBUNIT 5"/>
    <property type="match status" value="1"/>
</dbReference>
<evidence type="ECO:0000256" key="3">
    <source>
        <dbReference type="ARBA" id="ARBA00022692"/>
    </source>
</evidence>
<dbReference type="Proteomes" id="UP000800096">
    <property type="component" value="Unassembled WGS sequence"/>
</dbReference>
<dbReference type="OrthoDB" id="44756at2759"/>
<evidence type="ECO:0000256" key="2">
    <source>
        <dbReference type="ARBA" id="ARBA00006109"/>
    </source>
</evidence>
<keyword evidence="4 6" id="KW-1133">Transmembrane helix</keyword>
<comment type="similarity">
    <text evidence="2">Belongs to the membrane magnesium transporter (TC 1.A.67) family.</text>
</comment>
<gene>
    <name evidence="7" type="ORF">BDU57DRAFT_450937</name>
</gene>
<evidence type="ECO:0000256" key="1">
    <source>
        <dbReference type="ARBA" id="ARBA00004127"/>
    </source>
</evidence>
<keyword evidence="3 6" id="KW-0812">Transmembrane</keyword>
<sequence>MAFLGTLLNTVGALFLTHAVYSAHEHTTAFSSSPLPTDITLELLFSIVFLSIGIVSSSQPLRPIQTAKWAGQMSREGRRPDGQYTREGEAILSEGDPYAFLGLDGGFGEGKTGAKGEGRRGFWDVKAKRREYEEWVRSGSKQ</sequence>
<name>A0A6A5QJS7_AMPQU</name>
<dbReference type="Pfam" id="PF10270">
    <property type="entry name" value="MMgT"/>
    <property type="match status" value="1"/>
</dbReference>
<accession>A0A6A5QJS7</accession>
<dbReference type="InterPro" id="IPR018937">
    <property type="entry name" value="MMgT"/>
</dbReference>
<comment type="subcellular location">
    <subcellularLocation>
        <location evidence="1">Endomembrane system</location>
        <topology evidence="1">Multi-pass membrane protein</topology>
    </subcellularLocation>
</comment>
<evidence type="ECO:0000313" key="8">
    <source>
        <dbReference type="Proteomes" id="UP000800096"/>
    </source>
</evidence>
<reference evidence="7" key="1">
    <citation type="journal article" date="2020" name="Stud. Mycol.">
        <title>101 Dothideomycetes genomes: a test case for predicting lifestyles and emergence of pathogens.</title>
        <authorList>
            <person name="Haridas S."/>
            <person name="Albert R."/>
            <person name="Binder M."/>
            <person name="Bloem J."/>
            <person name="Labutti K."/>
            <person name="Salamov A."/>
            <person name="Andreopoulos B."/>
            <person name="Baker S."/>
            <person name="Barry K."/>
            <person name="Bills G."/>
            <person name="Bluhm B."/>
            <person name="Cannon C."/>
            <person name="Castanera R."/>
            <person name="Culley D."/>
            <person name="Daum C."/>
            <person name="Ezra D."/>
            <person name="Gonzalez J."/>
            <person name="Henrissat B."/>
            <person name="Kuo A."/>
            <person name="Liang C."/>
            <person name="Lipzen A."/>
            <person name="Lutzoni F."/>
            <person name="Magnuson J."/>
            <person name="Mondo S."/>
            <person name="Nolan M."/>
            <person name="Ohm R."/>
            <person name="Pangilinan J."/>
            <person name="Park H.-J."/>
            <person name="Ramirez L."/>
            <person name="Alfaro M."/>
            <person name="Sun H."/>
            <person name="Tritt A."/>
            <person name="Yoshinaga Y."/>
            <person name="Zwiers L.-H."/>
            <person name="Turgeon B."/>
            <person name="Goodwin S."/>
            <person name="Spatafora J."/>
            <person name="Crous P."/>
            <person name="Grigoriev I."/>
        </authorList>
    </citation>
    <scope>NUCLEOTIDE SEQUENCE</scope>
    <source>
        <strain evidence="7">HMLAC05119</strain>
    </source>
</reference>
<dbReference type="InterPro" id="IPR053279">
    <property type="entry name" value="EMC_subunit"/>
</dbReference>